<evidence type="ECO:0000313" key="1">
    <source>
        <dbReference type="EMBL" id="BAS72634.1"/>
    </source>
</evidence>
<accession>A0A0P0V3V4</accession>
<organism evidence="1 2">
    <name type="scientific">Oryza sativa subsp. japonica</name>
    <name type="common">Rice</name>
    <dbReference type="NCBI Taxonomy" id="39947"/>
    <lineage>
        <taxon>Eukaryota</taxon>
        <taxon>Viridiplantae</taxon>
        <taxon>Streptophyta</taxon>
        <taxon>Embryophyta</taxon>
        <taxon>Tracheophyta</taxon>
        <taxon>Spermatophyta</taxon>
        <taxon>Magnoliopsida</taxon>
        <taxon>Liliopsida</taxon>
        <taxon>Poales</taxon>
        <taxon>Poaceae</taxon>
        <taxon>BOP clade</taxon>
        <taxon>Oryzoideae</taxon>
        <taxon>Oryzeae</taxon>
        <taxon>Oryzinae</taxon>
        <taxon>Oryza</taxon>
        <taxon>Oryza sativa</taxon>
    </lineage>
</organism>
<keyword evidence="2" id="KW-1185">Reference proteome</keyword>
<dbReference type="Gramene" id="Os01t0549700-03">
    <property type="protein sequence ID" value="Os01t0549700-03"/>
    <property type="gene ID" value="Os01g0549700"/>
</dbReference>
<sequence>VQERFEVDIKELPEQIDTSTYMPS</sequence>
<evidence type="ECO:0000313" key="2">
    <source>
        <dbReference type="Proteomes" id="UP000059680"/>
    </source>
</evidence>
<protein>
    <submittedName>
        <fullName evidence="1">Os01g0549700 protein</fullName>
    </submittedName>
</protein>
<name>A0A0P0V3V4_ORYSJ</name>
<reference evidence="1 2" key="2">
    <citation type="journal article" date="2013" name="Plant Cell Physiol.">
        <title>Rice Annotation Project Database (RAP-DB): an integrative and interactive database for rice genomics.</title>
        <authorList>
            <person name="Sakai H."/>
            <person name="Lee S.S."/>
            <person name="Tanaka T."/>
            <person name="Numa H."/>
            <person name="Kim J."/>
            <person name="Kawahara Y."/>
            <person name="Wakimoto H."/>
            <person name="Yang C.C."/>
            <person name="Iwamoto M."/>
            <person name="Abe T."/>
            <person name="Yamada Y."/>
            <person name="Muto A."/>
            <person name="Inokuchi H."/>
            <person name="Ikemura T."/>
            <person name="Matsumoto T."/>
            <person name="Sasaki T."/>
            <person name="Itoh T."/>
        </authorList>
    </citation>
    <scope>NUCLEOTIDE SEQUENCE [LARGE SCALE GENOMIC DNA]</scope>
    <source>
        <strain evidence="2">cv. Nipponbare</strain>
    </source>
</reference>
<gene>
    <name evidence="1" type="ordered locus">Os01g0549700</name>
    <name evidence="1" type="ORF">OSNPB_010549700</name>
</gene>
<proteinExistence type="predicted"/>
<dbReference type="ExpressionAtlas" id="A0A0P0V3V4">
    <property type="expression patterns" value="baseline and differential"/>
</dbReference>
<reference evidence="2" key="1">
    <citation type="journal article" date="2005" name="Nature">
        <title>The map-based sequence of the rice genome.</title>
        <authorList>
            <consortium name="International rice genome sequencing project (IRGSP)"/>
            <person name="Matsumoto T."/>
            <person name="Wu J."/>
            <person name="Kanamori H."/>
            <person name="Katayose Y."/>
            <person name="Fujisawa M."/>
            <person name="Namiki N."/>
            <person name="Mizuno H."/>
            <person name="Yamamoto K."/>
            <person name="Antonio B.A."/>
            <person name="Baba T."/>
            <person name="Sakata K."/>
            <person name="Nagamura Y."/>
            <person name="Aoki H."/>
            <person name="Arikawa K."/>
            <person name="Arita K."/>
            <person name="Bito T."/>
            <person name="Chiden Y."/>
            <person name="Fujitsuka N."/>
            <person name="Fukunaka R."/>
            <person name="Hamada M."/>
            <person name="Harada C."/>
            <person name="Hayashi A."/>
            <person name="Hijishita S."/>
            <person name="Honda M."/>
            <person name="Hosokawa S."/>
            <person name="Ichikawa Y."/>
            <person name="Idonuma A."/>
            <person name="Iijima M."/>
            <person name="Ikeda M."/>
            <person name="Ikeno M."/>
            <person name="Ito K."/>
            <person name="Ito S."/>
            <person name="Ito T."/>
            <person name="Ito Y."/>
            <person name="Ito Y."/>
            <person name="Iwabuchi A."/>
            <person name="Kamiya K."/>
            <person name="Karasawa W."/>
            <person name="Kurita K."/>
            <person name="Katagiri S."/>
            <person name="Kikuta A."/>
            <person name="Kobayashi H."/>
            <person name="Kobayashi N."/>
            <person name="Machita K."/>
            <person name="Maehara T."/>
            <person name="Masukawa M."/>
            <person name="Mizubayashi T."/>
            <person name="Mukai Y."/>
            <person name="Nagasaki H."/>
            <person name="Nagata Y."/>
            <person name="Naito S."/>
            <person name="Nakashima M."/>
            <person name="Nakama Y."/>
            <person name="Nakamichi Y."/>
            <person name="Nakamura M."/>
            <person name="Meguro A."/>
            <person name="Negishi M."/>
            <person name="Ohta I."/>
            <person name="Ohta T."/>
            <person name="Okamoto M."/>
            <person name="Ono N."/>
            <person name="Saji S."/>
            <person name="Sakaguchi M."/>
            <person name="Sakai K."/>
            <person name="Shibata M."/>
            <person name="Shimokawa T."/>
            <person name="Song J."/>
            <person name="Takazaki Y."/>
            <person name="Terasawa K."/>
            <person name="Tsugane M."/>
            <person name="Tsuji K."/>
            <person name="Ueda S."/>
            <person name="Waki K."/>
            <person name="Yamagata H."/>
            <person name="Yamamoto M."/>
            <person name="Yamamoto S."/>
            <person name="Yamane H."/>
            <person name="Yoshiki S."/>
            <person name="Yoshihara R."/>
            <person name="Yukawa K."/>
            <person name="Zhong H."/>
            <person name="Yano M."/>
            <person name="Yuan Q."/>
            <person name="Ouyang S."/>
            <person name="Liu J."/>
            <person name="Jones K.M."/>
            <person name="Gansberger K."/>
            <person name="Moffat K."/>
            <person name="Hill J."/>
            <person name="Bera J."/>
            <person name="Fadrosh D."/>
            <person name="Jin S."/>
            <person name="Johri S."/>
            <person name="Kim M."/>
            <person name="Overton L."/>
            <person name="Reardon M."/>
            <person name="Tsitrin T."/>
            <person name="Vuong H."/>
            <person name="Weaver B."/>
            <person name="Ciecko A."/>
            <person name="Tallon L."/>
            <person name="Jackson J."/>
            <person name="Pai G."/>
            <person name="Aken S.V."/>
            <person name="Utterback T."/>
            <person name="Reidmuller S."/>
            <person name="Feldblyum T."/>
            <person name="Hsiao J."/>
            <person name="Zismann V."/>
            <person name="Iobst S."/>
            <person name="de Vazeille A.R."/>
            <person name="Buell C.R."/>
            <person name="Ying K."/>
            <person name="Li Y."/>
            <person name="Lu T."/>
            <person name="Huang Y."/>
            <person name="Zhao Q."/>
            <person name="Feng Q."/>
            <person name="Zhang L."/>
            <person name="Zhu J."/>
            <person name="Weng Q."/>
            <person name="Mu J."/>
            <person name="Lu Y."/>
            <person name="Fan D."/>
            <person name="Liu Y."/>
            <person name="Guan J."/>
            <person name="Zhang Y."/>
            <person name="Yu S."/>
            <person name="Liu X."/>
            <person name="Zhang Y."/>
            <person name="Hong G."/>
            <person name="Han B."/>
            <person name="Choisne N."/>
            <person name="Demange N."/>
            <person name="Orjeda G."/>
            <person name="Samain S."/>
            <person name="Cattolico L."/>
            <person name="Pelletier E."/>
            <person name="Couloux A."/>
            <person name="Segurens B."/>
            <person name="Wincker P."/>
            <person name="D'Hont A."/>
            <person name="Scarpelli C."/>
            <person name="Weissenbach J."/>
            <person name="Salanoubat M."/>
            <person name="Quetier F."/>
            <person name="Yu Y."/>
            <person name="Kim H.R."/>
            <person name="Rambo T."/>
            <person name="Currie J."/>
            <person name="Collura K."/>
            <person name="Luo M."/>
            <person name="Yang T."/>
            <person name="Ammiraju J.S.S."/>
            <person name="Engler F."/>
            <person name="Soderlund C."/>
            <person name="Wing R.A."/>
            <person name="Palmer L.E."/>
            <person name="de la Bastide M."/>
            <person name="Spiegel L."/>
            <person name="Nascimento L."/>
            <person name="Zutavern T."/>
            <person name="O'Shaughnessy A."/>
            <person name="Dike S."/>
            <person name="Dedhia N."/>
            <person name="Preston R."/>
            <person name="Balija V."/>
            <person name="McCombie W.R."/>
            <person name="Chow T."/>
            <person name="Chen H."/>
            <person name="Chung M."/>
            <person name="Chen C."/>
            <person name="Shaw J."/>
            <person name="Wu H."/>
            <person name="Hsiao K."/>
            <person name="Chao Y."/>
            <person name="Chu M."/>
            <person name="Cheng C."/>
            <person name="Hour A."/>
            <person name="Lee P."/>
            <person name="Lin S."/>
            <person name="Lin Y."/>
            <person name="Liou J."/>
            <person name="Liu S."/>
            <person name="Hsing Y."/>
            <person name="Raghuvanshi S."/>
            <person name="Mohanty A."/>
            <person name="Bharti A.K."/>
            <person name="Gaur A."/>
            <person name="Gupta V."/>
            <person name="Kumar D."/>
            <person name="Ravi V."/>
            <person name="Vij S."/>
            <person name="Kapur A."/>
            <person name="Khurana P."/>
            <person name="Khurana P."/>
            <person name="Khurana J.P."/>
            <person name="Tyagi A.K."/>
            <person name="Gaikwad K."/>
            <person name="Singh A."/>
            <person name="Dalal V."/>
            <person name="Srivastava S."/>
            <person name="Dixit A."/>
            <person name="Pal A.K."/>
            <person name="Ghazi I.A."/>
            <person name="Yadav M."/>
            <person name="Pandit A."/>
            <person name="Bhargava A."/>
            <person name="Sureshbabu K."/>
            <person name="Batra K."/>
            <person name="Sharma T.R."/>
            <person name="Mohapatra T."/>
            <person name="Singh N.K."/>
            <person name="Messing J."/>
            <person name="Nelson A.B."/>
            <person name="Fuks G."/>
            <person name="Kavchok S."/>
            <person name="Keizer G."/>
            <person name="Linton E."/>
            <person name="Llaca V."/>
            <person name="Song R."/>
            <person name="Tanyolac B."/>
            <person name="Young S."/>
            <person name="Ho-Il K."/>
            <person name="Hahn J.H."/>
            <person name="Sangsakoo G."/>
            <person name="Vanavichit A."/>
            <person name="de Mattos Luiz.A.T."/>
            <person name="Zimmer P.D."/>
            <person name="Malone G."/>
            <person name="Dellagostin O."/>
            <person name="de Oliveira A.C."/>
            <person name="Bevan M."/>
            <person name="Bancroft I."/>
            <person name="Minx P."/>
            <person name="Cordum H."/>
            <person name="Wilson R."/>
            <person name="Cheng Z."/>
            <person name="Jin W."/>
            <person name="Jiang J."/>
            <person name="Leong S.A."/>
            <person name="Iwama H."/>
            <person name="Gojobori T."/>
            <person name="Itoh T."/>
            <person name="Niimura Y."/>
            <person name="Fujii Y."/>
            <person name="Habara T."/>
            <person name="Sakai H."/>
            <person name="Sato Y."/>
            <person name="Wilson G."/>
            <person name="Kumar K."/>
            <person name="McCouch S."/>
            <person name="Juretic N."/>
            <person name="Hoen D."/>
            <person name="Wright S."/>
            <person name="Bruskiewich R."/>
            <person name="Bureau T."/>
            <person name="Miyao A."/>
            <person name="Hirochika H."/>
            <person name="Nishikawa T."/>
            <person name="Kadowaki K."/>
            <person name="Sugiura M."/>
            <person name="Burr B."/>
            <person name="Sasaki T."/>
        </authorList>
    </citation>
    <scope>NUCLEOTIDE SEQUENCE [LARGE SCALE GENOMIC DNA]</scope>
    <source>
        <strain evidence="2">cv. Nipponbare</strain>
    </source>
</reference>
<reference evidence="1 2" key="3">
    <citation type="journal article" date="2013" name="Rice">
        <title>Improvement of the Oryza sativa Nipponbare reference genome using next generation sequence and optical map data.</title>
        <authorList>
            <person name="Kawahara Y."/>
            <person name="de la Bastide M."/>
            <person name="Hamilton J.P."/>
            <person name="Kanamori H."/>
            <person name="McCombie W.R."/>
            <person name="Ouyang S."/>
            <person name="Schwartz D.C."/>
            <person name="Tanaka T."/>
            <person name="Wu J."/>
            <person name="Zhou S."/>
            <person name="Childs K.L."/>
            <person name="Davidson R.M."/>
            <person name="Lin H."/>
            <person name="Quesada-Ocampo L."/>
            <person name="Vaillancourt B."/>
            <person name="Sakai H."/>
            <person name="Lee S.S."/>
            <person name="Kim J."/>
            <person name="Numa H."/>
            <person name="Itoh T."/>
            <person name="Buell C.R."/>
            <person name="Matsumoto T."/>
        </authorList>
    </citation>
    <scope>NUCLEOTIDE SEQUENCE [LARGE SCALE GENOMIC DNA]</scope>
    <source>
        <strain evidence="2">cv. Nipponbare</strain>
    </source>
</reference>
<feature type="non-terminal residue" evidence="1">
    <location>
        <position position="1"/>
    </location>
</feature>
<dbReference type="Proteomes" id="UP000059680">
    <property type="component" value="Chromosome 1"/>
</dbReference>
<dbReference type="EMBL" id="AP014957">
    <property type="protein sequence ID" value="BAS72634.1"/>
    <property type="molecule type" value="Genomic_DNA"/>
</dbReference>
<dbReference type="AlphaFoldDB" id="A0A0P0V3V4"/>